<feature type="region of interest" description="Disordered" evidence="1">
    <location>
        <begin position="357"/>
        <end position="396"/>
    </location>
</feature>
<dbReference type="EMBL" id="KZ819352">
    <property type="protein sequence ID" value="PWN46206.1"/>
    <property type="molecule type" value="Genomic_DNA"/>
</dbReference>
<evidence type="ECO:0000313" key="3">
    <source>
        <dbReference type="Proteomes" id="UP000245783"/>
    </source>
</evidence>
<evidence type="ECO:0000256" key="1">
    <source>
        <dbReference type="SAM" id="MobiDB-lite"/>
    </source>
</evidence>
<feature type="region of interest" description="Disordered" evidence="1">
    <location>
        <begin position="114"/>
        <end position="173"/>
    </location>
</feature>
<feature type="compositionally biased region" description="Basic and acidic residues" evidence="1">
    <location>
        <begin position="133"/>
        <end position="156"/>
    </location>
</feature>
<proteinExistence type="predicted"/>
<gene>
    <name evidence="2" type="ORF">IE81DRAFT_87395</name>
</gene>
<feature type="compositionally biased region" description="Low complexity" evidence="1">
    <location>
        <begin position="57"/>
        <end position="67"/>
    </location>
</feature>
<dbReference type="RefSeq" id="XP_025373366.1">
    <property type="nucleotide sequence ID" value="XM_025517710.1"/>
</dbReference>
<sequence>MLAELNYAQESIYSAHCAISLILLSRPTQISSGSSSTGLGRQGSERGTPLPREREGTATSTRAGAGAGAAAAAGWAGRGVSAAQPGTAMALFEETGLEAEHVSVELLGSFQPDASAQAEDASQGSAYSSSDEGAERSSQSKDRKGVLDKKEERGAEEQEGEEADNLYSAKSNARYLRENDDKLSKEQMEDRTKSLVISAQAARDGILGAIGILRRGARELDEVCAQKASPTSGSTLTKGLGEGSNMRREASEATYADRRGTLNAAEREANRWECLARAKSCDWTLSGVANADLDVLLQDEEEAPEREGRAALTTLIEADRNRGARDAWIGWAITEGECFSLFGHSLPRPHADYKQRSLARVHSAEPRSPSAETAASDAQDKEGMSEKLEQNEESAGHVPAPVSFVYRPNKRLQVSFELSCTGGSLPEQLEARRGNADGTAEVRHMHVDGQGKRRTLFVSSDANVPARWQRSKAGDEASRTRRELNEAQLELADEELFGNLVSEARALSNRGEANVKISTSSLTIFVSNQVSMLIELIPTRSPQSFDKPTSPTMEDDGAPKGDEMQNVQRVASAMPDALLGFLRLGLVGRYKDRACGSSAFGSSRASQGKIEMLHPLLSVLRLLKLRSGVFERVQTLMENLESRMAKSGRVRLEQSAVTFKAFGKKNSKAARAERAVGIERAGWVSRVFGGRALGAFTSLQSHLALHVDDE</sequence>
<keyword evidence="3" id="KW-1185">Reference proteome</keyword>
<feature type="compositionally biased region" description="Polar residues" evidence="1">
    <location>
        <begin position="120"/>
        <end position="131"/>
    </location>
</feature>
<evidence type="ECO:0000313" key="2">
    <source>
        <dbReference type="EMBL" id="PWN46206.1"/>
    </source>
</evidence>
<protein>
    <submittedName>
        <fullName evidence="2">Uncharacterized protein</fullName>
    </submittedName>
</protein>
<feature type="compositionally biased region" description="Polar residues" evidence="1">
    <location>
        <begin position="30"/>
        <end position="39"/>
    </location>
</feature>
<accession>A0A316W8F8</accession>
<feature type="compositionally biased region" description="Polar residues" evidence="1">
    <location>
        <begin position="228"/>
        <end position="237"/>
    </location>
</feature>
<dbReference type="Proteomes" id="UP000245783">
    <property type="component" value="Unassembled WGS sequence"/>
</dbReference>
<feature type="compositionally biased region" description="Basic and acidic residues" evidence="1">
    <location>
        <begin position="378"/>
        <end position="390"/>
    </location>
</feature>
<feature type="region of interest" description="Disordered" evidence="1">
    <location>
        <begin position="225"/>
        <end position="254"/>
    </location>
</feature>
<dbReference type="OrthoDB" id="1902587at2759"/>
<feature type="region of interest" description="Disordered" evidence="1">
    <location>
        <begin position="30"/>
        <end position="67"/>
    </location>
</feature>
<dbReference type="AlphaFoldDB" id="A0A316W8F8"/>
<organism evidence="2 3">
    <name type="scientific">Ceraceosorus guamensis</name>
    <dbReference type="NCBI Taxonomy" id="1522189"/>
    <lineage>
        <taxon>Eukaryota</taxon>
        <taxon>Fungi</taxon>
        <taxon>Dikarya</taxon>
        <taxon>Basidiomycota</taxon>
        <taxon>Ustilaginomycotina</taxon>
        <taxon>Exobasidiomycetes</taxon>
        <taxon>Ceraceosorales</taxon>
        <taxon>Ceraceosoraceae</taxon>
        <taxon>Ceraceosorus</taxon>
    </lineage>
</organism>
<name>A0A316W8F8_9BASI</name>
<dbReference type="InParanoid" id="A0A316W8F8"/>
<reference evidence="2 3" key="1">
    <citation type="journal article" date="2018" name="Mol. Biol. Evol.">
        <title>Broad Genomic Sampling Reveals a Smut Pathogenic Ancestry of the Fungal Clade Ustilaginomycotina.</title>
        <authorList>
            <person name="Kijpornyongpan T."/>
            <person name="Mondo S.J."/>
            <person name="Barry K."/>
            <person name="Sandor L."/>
            <person name="Lee J."/>
            <person name="Lipzen A."/>
            <person name="Pangilinan J."/>
            <person name="LaButti K."/>
            <person name="Hainaut M."/>
            <person name="Henrissat B."/>
            <person name="Grigoriev I.V."/>
            <person name="Spatafora J.W."/>
            <person name="Aime M.C."/>
        </authorList>
    </citation>
    <scope>NUCLEOTIDE SEQUENCE [LARGE SCALE GENOMIC DNA]</scope>
    <source>
        <strain evidence="2 3">MCA 4658</strain>
    </source>
</reference>
<feature type="compositionally biased region" description="Basic and acidic residues" evidence="1">
    <location>
        <begin position="245"/>
        <end position="254"/>
    </location>
</feature>
<dbReference type="GeneID" id="37039580"/>
<dbReference type="STRING" id="1522189.A0A316W8F8"/>